<evidence type="ECO:0000256" key="6">
    <source>
        <dbReference type="PIRSR" id="PIRSR600821-50"/>
    </source>
</evidence>
<feature type="active site" description="Proton acceptor; specific for D-alanine" evidence="5">
    <location>
        <position position="34"/>
    </location>
</feature>
<organism evidence="9 10">
    <name type="scientific">Hydrogenophilus thermoluteolus</name>
    <name type="common">Pseudomonas hydrogenothermophila</name>
    <dbReference type="NCBI Taxonomy" id="297"/>
    <lineage>
        <taxon>Bacteria</taxon>
        <taxon>Pseudomonadati</taxon>
        <taxon>Pseudomonadota</taxon>
        <taxon>Hydrogenophilia</taxon>
        <taxon>Hydrogenophilales</taxon>
        <taxon>Hydrogenophilaceae</taxon>
        <taxon>Hydrogenophilus</taxon>
    </lineage>
</organism>
<proteinExistence type="inferred from homology"/>
<keyword evidence="4 5" id="KW-0413">Isomerase</keyword>
<dbReference type="SUPFAM" id="SSF51419">
    <property type="entry name" value="PLP-binding barrel"/>
    <property type="match status" value="1"/>
</dbReference>
<feature type="modified residue" description="N6-(pyridoxal phosphate)lysine" evidence="5 6">
    <location>
        <position position="34"/>
    </location>
</feature>
<evidence type="ECO:0000259" key="8">
    <source>
        <dbReference type="SMART" id="SM01005"/>
    </source>
</evidence>
<dbReference type="UniPathway" id="UPA00042">
    <property type="reaction ID" value="UER00497"/>
</dbReference>
<dbReference type="CDD" id="cd06827">
    <property type="entry name" value="PLPDE_III_AR_proteobact"/>
    <property type="match status" value="1"/>
</dbReference>
<feature type="active site" description="Proton acceptor; specific for L-alanine" evidence="5">
    <location>
        <position position="262"/>
    </location>
</feature>
<dbReference type="Pfam" id="PF01168">
    <property type="entry name" value="Ala_racemase_N"/>
    <property type="match status" value="1"/>
</dbReference>
<dbReference type="InterPro" id="IPR009006">
    <property type="entry name" value="Ala_racemase/Decarboxylase_C"/>
</dbReference>
<comment type="catalytic activity">
    <reaction evidence="1 5">
        <text>L-alanine = D-alanine</text>
        <dbReference type="Rhea" id="RHEA:20249"/>
        <dbReference type="ChEBI" id="CHEBI:57416"/>
        <dbReference type="ChEBI" id="CHEBI:57972"/>
        <dbReference type="EC" id="5.1.1.1"/>
    </reaction>
</comment>
<evidence type="ECO:0000256" key="2">
    <source>
        <dbReference type="ARBA" id="ARBA00001933"/>
    </source>
</evidence>
<dbReference type="SUPFAM" id="SSF50621">
    <property type="entry name" value="Alanine racemase C-terminal domain-like"/>
    <property type="match status" value="1"/>
</dbReference>
<dbReference type="Pfam" id="PF00842">
    <property type="entry name" value="Ala_racemase_C"/>
    <property type="match status" value="1"/>
</dbReference>
<dbReference type="InterPro" id="IPR000821">
    <property type="entry name" value="Ala_racemase"/>
</dbReference>
<feature type="binding site" evidence="5 7">
    <location>
        <position position="310"/>
    </location>
    <ligand>
        <name>substrate</name>
    </ligand>
</feature>
<evidence type="ECO:0000256" key="1">
    <source>
        <dbReference type="ARBA" id="ARBA00000316"/>
    </source>
</evidence>
<dbReference type="AlphaFoldDB" id="A0A2Z6E0Q0"/>
<name>A0A2Z6E0Q0_HYDTE</name>
<dbReference type="OrthoDB" id="5297419at2"/>
<dbReference type="NCBIfam" id="TIGR00492">
    <property type="entry name" value="alr"/>
    <property type="match status" value="1"/>
</dbReference>
<gene>
    <name evidence="9" type="ORF">HPTL_1794</name>
</gene>
<dbReference type="InterPro" id="IPR029066">
    <property type="entry name" value="PLP-binding_barrel"/>
</dbReference>
<dbReference type="GO" id="GO:0030170">
    <property type="term" value="F:pyridoxal phosphate binding"/>
    <property type="evidence" value="ECO:0007669"/>
    <property type="project" value="UniProtKB-UniRule"/>
</dbReference>
<sequence length="372" mass="39893">MRPALATIDLDALVANYRWLQEHGKPGRTLAVVKADAYGHGAVQCASALAPFVDGFAVAFLEEALTLRKNGITAPILVLEGCLAADEYAACCAHRLWTVVHCEPQLAWLEAHARRGAPHPERIWVKVDSGMHRLGFAPEALSGVIARLERLAVEPRHLVWMTHLACADQPKHPHTAAQLERFAQALEALPERYAQVPRSIANSAALLAWPAAHGDWARPGIALYGANPLATEPLPAALTPVMTLRSEIIATRWIAAGEAVGYGAAFVAERATRVGVVAIGYGDGYPRTAPTGTPVAVAGHRTRLIGRVSMDLVTVDLTDLPESVGVGAAVELWGRQVLVDEVARAVGTIGYELLCHVRRVPMRYLPATCTAC</sequence>
<evidence type="ECO:0000313" key="9">
    <source>
        <dbReference type="EMBL" id="BBD78052.1"/>
    </source>
</evidence>
<dbReference type="GO" id="GO:0005829">
    <property type="term" value="C:cytosol"/>
    <property type="evidence" value="ECO:0007669"/>
    <property type="project" value="TreeGrafter"/>
</dbReference>
<comment type="similarity">
    <text evidence="5">Belongs to the alanine racemase family.</text>
</comment>
<evidence type="ECO:0000256" key="3">
    <source>
        <dbReference type="ARBA" id="ARBA00022898"/>
    </source>
</evidence>
<dbReference type="FunFam" id="3.20.20.10:FF:000002">
    <property type="entry name" value="Alanine racemase"/>
    <property type="match status" value="1"/>
</dbReference>
<dbReference type="Proteomes" id="UP000262004">
    <property type="component" value="Chromosome"/>
</dbReference>
<dbReference type="InterPro" id="IPR020622">
    <property type="entry name" value="Ala_racemase_pyridoxalP-BS"/>
</dbReference>
<dbReference type="Gene3D" id="3.20.20.10">
    <property type="entry name" value="Alanine racemase"/>
    <property type="match status" value="1"/>
</dbReference>
<dbReference type="InterPro" id="IPR011079">
    <property type="entry name" value="Ala_racemase_C"/>
</dbReference>
<evidence type="ECO:0000256" key="4">
    <source>
        <dbReference type="ARBA" id="ARBA00023235"/>
    </source>
</evidence>
<evidence type="ECO:0000313" key="10">
    <source>
        <dbReference type="Proteomes" id="UP000262004"/>
    </source>
</evidence>
<feature type="domain" description="Alanine racemase C-terminal" evidence="8">
    <location>
        <begin position="241"/>
        <end position="365"/>
    </location>
</feature>
<comment type="function">
    <text evidence="5">Catalyzes the interconversion of L-alanine and D-alanine. May also act on other amino acids.</text>
</comment>
<comment type="cofactor">
    <cofactor evidence="2 5 6">
        <name>pyridoxal 5'-phosphate</name>
        <dbReference type="ChEBI" id="CHEBI:597326"/>
    </cofactor>
</comment>
<dbReference type="GO" id="GO:0008784">
    <property type="term" value="F:alanine racemase activity"/>
    <property type="evidence" value="ECO:0007669"/>
    <property type="project" value="UniProtKB-UniRule"/>
</dbReference>
<dbReference type="RefSeq" id="WP_119336162.1">
    <property type="nucleotide sequence ID" value="NZ_AP018558.1"/>
</dbReference>
<dbReference type="PANTHER" id="PTHR30511:SF0">
    <property type="entry name" value="ALANINE RACEMASE, CATABOLIC-RELATED"/>
    <property type="match status" value="1"/>
</dbReference>
<dbReference type="Gene3D" id="2.40.37.10">
    <property type="entry name" value="Lyase, Ornithine Decarboxylase, Chain A, domain 1"/>
    <property type="match status" value="1"/>
</dbReference>
<reference evidence="9 10" key="1">
    <citation type="submission" date="2018-04" db="EMBL/GenBank/DDBJ databases">
        <title>Complete genome sequence of Hydrogenophilus thermoluteolus TH-1.</title>
        <authorList>
            <person name="Arai H."/>
        </authorList>
    </citation>
    <scope>NUCLEOTIDE SEQUENCE [LARGE SCALE GENOMIC DNA]</scope>
    <source>
        <strain evidence="9 10">TH-1</strain>
    </source>
</reference>
<dbReference type="PROSITE" id="PS00395">
    <property type="entry name" value="ALANINE_RACEMASE"/>
    <property type="match status" value="1"/>
</dbReference>
<dbReference type="SMART" id="SM01005">
    <property type="entry name" value="Ala_racemase_C"/>
    <property type="match status" value="1"/>
</dbReference>
<dbReference type="HAMAP" id="MF_01201">
    <property type="entry name" value="Ala_racemase"/>
    <property type="match status" value="1"/>
</dbReference>
<dbReference type="PANTHER" id="PTHR30511">
    <property type="entry name" value="ALANINE RACEMASE"/>
    <property type="match status" value="1"/>
</dbReference>
<evidence type="ECO:0000256" key="7">
    <source>
        <dbReference type="PIRSR" id="PIRSR600821-52"/>
    </source>
</evidence>
<dbReference type="EC" id="5.1.1.1" evidence="5"/>
<dbReference type="PRINTS" id="PR00992">
    <property type="entry name" value="ALARACEMASE"/>
</dbReference>
<feature type="binding site" evidence="5 7">
    <location>
        <position position="133"/>
    </location>
    <ligand>
        <name>substrate</name>
    </ligand>
</feature>
<accession>A0A2Z6E0Q0</accession>
<dbReference type="EMBL" id="AP018558">
    <property type="protein sequence ID" value="BBD78052.1"/>
    <property type="molecule type" value="Genomic_DNA"/>
</dbReference>
<evidence type="ECO:0000256" key="5">
    <source>
        <dbReference type="HAMAP-Rule" id="MF_01201"/>
    </source>
</evidence>
<dbReference type="KEGG" id="htl:HPTL_1794"/>
<keyword evidence="3 5" id="KW-0663">Pyridoxal phosphate</keyword>
<keyword evidence="10" id="KW-1185">Reference proteome</keyword>
<dbReference type="GO" id="GO:0030632">
    <property type="term" value="P:D-alanine biosynthetic process"/>
    <property type="evidence" value="ECO:0007669"/>
    <property type="project" value="UniProtKB-UniRule"/>
</dbReference>
<dbReference type="InterPro" id="IPR001608">
    <property type="entry name" value="Ala_racemase_N"/>
</dbReference>
<comment type="pathway">
    <text evidence="5">Amino-acid biosynthesis; D-alanine biosynthesis; D-alanine from L-alanine: step 1/1.</text>
</comment>
<protein>
    <recommendedName>
        <fullName evidence="5">Alanine racemase</fullName>
        <ecNumber evidence="5">5.1.1.1</ecNumber>
    </recommendedName>
</protein>